<keyword evidence="2" id="KW-1185">Reference proteome</keyword>
<dbReference type="EMBL" id="ML994616">
    <property type="protein sequence ID" value="KAF2191768.1"/>
    <property type="molecule type" value="Genomic_DNA"/>
</dbReference>
<dbReference type="OrthoDB" id="630188at2759"/>
<sequence length="109" mass="12277">MTHGPPFSKSPQYYLDVNGKNEHCCEKLAKVIHQTKPRLHCFGDLHERRGAVQEKWDDSDDAHINVPEVRPVEDYRAISRLKDISGMTTADKETLLVNAAMQDGKGEGC</sequence>
<protein>
    <recommendedName>
        <fullName evidence="3">Calcineurin-like phosphoesterase domain-containing protein</fullName>
    </recommendedName>
</protein>
<evidence type="ECO:0000313" key="1">
    <source>
        <dbReference type="EMBL" id="KAF2191768.1"/>
    </source>
</evidence>
<reference evidence="1" key="1">
    <citation type="journal article" date="2020" name="Stud. Mycol.">
        <title>101 Dothideomycetes genomes: a test case for predicting lifestyles and emergence of pathogens.</title>
        <authorList>
            <person name="Haridas S."/>
            <person name="Albert R."/>
            <person name="Binder M."/>
            <person name="Bloem J."/>
            <person name="Labutti K."/>
            <person name="Salamov A."/>
            <person name="Andreopoulos B."/>
            <person name="Baker S."/>
            <person name="Barry K."/>
            <person name="Bills G."/>
            <person name="Bluhm B."/>
            <person name="Cannon C."/>
            <person name="Castanera R."/>
            <person name="Culley D."/>
            <person name="Daum C."/>
            <person name="Ezra D."/>
            <person name="Gonzalez J."/>
            <person name="Henrissat B."/>
            <person name="Kuo A."/>
            <person name="Liang C."/>
            <person name="Lipzen A."/>
            <person name="Lutzoni F."/>
            <person name="Magnuson J."/>
            <person name="Mondo S."/>
            <person name="Nolan M."/>
            <person name="Ohm R."/>
            <person name="Pangilinan J."/>
            <person name="Park H.-J."/>
            <person name="Ramirez L."/>
            <person name="Alfaro M."/>
            <person name="Sun H."/>
            <person name="Tritt A."/>
            <person name="Yoshinaga Y."/>
            <person name="Zwiers L.-H."/>
            <person name="Turgeon B."/>
            <person name="Goodwin S."/>
            <person name="Spatafora J."/>
            <person name="Crous P."/>
            <person name="Grigoriev I."/>
        </authorList>
    </citation>
    <scope>NUCLEOTIDE SEQUENCE</scope>
    <source>
        <strain evidence="1">CBS 207.26</strain>
    </source>
</reference>
<dbReference type="Gene3D" id="3.60.21.10">
    <property type="match status" value="1"/>
</dbReference>
<gene>
    <name evidence="1" type="ORF">K469DRAFT_718788</name>
</gene>
<organism evidence="1 2">
    <name type="scientific">Zopfia rhizophila CBS 207.26</name>
    <dbReference type="NCBI Taxonomy" id="1314779"/>
    <lineage>
        <taxon>Eukaryota</taxon>
        <taxon>Fungi</taxon>
        <taxon>Dikarya</taxon>
        <taxon>Ascomycota</taxon>
        <taxon>Pezizomycotina</taxon>
        <taxon>Dothideomycetes</taxon>
        <taxon>Dothideomycetes incertae sedis</taxon>
        <taxon>Zopfiaceae</taxon>
        <taxon>Zopfia</taxon>
    </lineage>
</organism>
<accession>A0A6A6ELX7</accession>
<evidence type="ECO:0000313" key="2">
    <source>
        <dbReference type="Proteomes" id="UP000800200"/>
    </source>
</evidence>
<name>A0A6A6ELX7_9PEZI</name>
<dbReference type="InterPro" id="IPR029052">
    <property type="entry name" value="Metallo-depent_PP-like"/>
</dbReference>
<dbReference type="AlphaFoldDB" id="A0A6A6ELX7"/>
<evidence type="ECO:0008006" key="3">
    <source>
        <dbReference type="Google" id="ProtNLM"/>
    </source>
</evidence>
<proteinExistence type="predicted"/>
<dbReference type="Proteomes" id="UP000800200">
    <property type="component" value="Unassembled WGS sequence"/>
</dbReference>